<dbReference type="AlphaFoldDB" id="A0A6A6X153"/>
<evidence type="ECO:0000256" key="1">
    <source>
        <dbReference type="SAM" id="SignalP"/>
    </source>
</evidence>
<sequence length="210" mass="23819">MAGFGFSIGDIVLVSSLALSVYSSSKQAGKEFRSISDDGEPYESLIHRSSTTQRGELSALVVSCRSDLEDMEKKLAKFKSLRKSNARKRDKLRFTPSTQADLRAKIARHSDRLNRFLNGLHTGALGRVEDNTERHIESFGEIVEKLDTIHQDVLAGRRNASILTNMDDWITLEQELVDDNITEVDVETNRDEIEEWLEYIRGKMTLKDTL</sequence>
<organism evidence="2 3">
    <name type="scientific">Melanomma pulvis-pyrius CBS 109.77</name>
    <dbReference type="NCBI Taxonomy" id="1314802"/>
    <lineage>
        <taxon>Eukaryota</taxon>
        <taxon>Fungi</taxon>
        <taxon>Dikarya</taxon>
        <taxon>Ascomycota</taxon>
        <taxon>Pezizomycotina</taxon>
        <taxon>Dothideomycetes</taxon>
        <taxon>Pleosporomycetidae</taxon>
        <taxon>Pleosporales</taxon>
        <taxon>Melanommataceae</taxon>
        <taxon>Melanomma</taxon>
    </lineage>
</organism>
<evidence type="ECO:0000313" key="3">
    <source>
        <dbReference type="Proteomes" id="UP000799757"/>
    </source>
</evidence>
<proteinExistence type="predicted"/>
<reference evidence="2" key="1">
    <citation type="journal article" date="2020" name="Stud. Mycol.">
        <title>101 Dothideomycetes genomes: a test case for predicting lifestyles and emergence of pathogens.</title>
        <authorList>
            <person name="Haridas S."/>
            <person name="Albert R."/>
            <person name="Binder M."/>
            <person name="Bloem J."/>
            <person name="Labutti K."/>
            <person name="Salamov A."/>
            <person name="Andreopoulos B."/>
            <person name="Baker S."/>
            <person name="Barry K."/>
            <person name="Bills G."/>
            <person name="Bluhm B."/>
            <person name="Cannon C."/>
            <person name="Castanera R."/>
            <person name="Culley D."/>
            <person name="Daum C."/>
            <person name="Ezra D."/>
            <person name="Gonzalez J."/>
            <person name="Henrissat B."/>
            <person name="Kuo A."/>
            <person name="Liang C."/>
            <person name="Lipzen A."/>
            <person name="Lutzoni F."/>
            <person name="Magnuson J."/>
            <person name="Mondo S."/>
            <person name="Nolan M."/>
            <person name="Ohm R."/>
            <person name="Pangilinan J."/>
            <person name="Park H.-J."/>
            <person name="Ramirez L."/>
            <person name="Alfaro M."/>
            <person name="Sun H."/>
            <person name="Tritt A."/>
            <person name="Yoshinaga Y."/>
            <person name="Zwiers L.-H."/>
            <person name="Turgeon B."/>
            <person name="Goodwin S."/>
            <person name="Spatafora J."/>
            <person name="Crous P."/>
            <person name="Grigoriev I."/>
        </authorList>
    </citation>
    <scope>NUCLEOTIDE SEQUENCE</scope>
    <source>
        <strain evidence="2">CBS 109.77</strain>
    </source>
</reference>
<feature type="signal peptide" evidence="1">
    <location>
        <begin position="1"/>
        <end position="18"/>
    </location>
</feature>
<dbReference type="EMBL" id="MU002095">
    <property type="protein sequence ID" value="KAF2790086.1"/>
    <property type="molecule type" value="Genomic_DNA"/>
</dbReference>
<keyword evidence="1" id="KW-0732">Signal</keyword>
<protein>
    <submittedName>
        <fullName evidence="2">Uncharacterized protein</fullName>
    </submittedName>
</protein>
<dbReference type="Proteomes" id="UP000799757">
    <property type="component" value="Unassembled WGS sequence"/>
</dbReference>
<dbReference type="OrthoDB" id="5404564at2759"/>
<name>A0A6A6X153_9PLEO</name>
<accession>A0A6A6X153</accession>
<keyword evidence="3" id="KW-1185">Reference proteome</keyword>
<evidence type="ECO:0000313" key="2">
    <source>
        <dbReference type="EMBL" id="KAF2790086.1"/>
    </source>
</evidence>
<feature type="non-terminal residue" evidence="2">
    <location>
        <position position="210"/>
    </location>
</feature>
<gene>
    <name evidence="2" type="ORF">K505DRAFT_206201</name>
</gene>
<feature type="chain" id="PRO_5025563522" evidence="1">
    <location>
        <begin position="19"/>
        <end position="210"/>
    </location>
</feature>